<organism evidence="1">
    <name type="scientific">Toxoplasma gondii (strain ATCC 50861 / VEG)</name>
    <dbReference type="NCBI Taxonomy" id="432359"/>
    <lineage>
        <taxon>Eukaryota</taxon>
        <taxon>Sar</taxon>
        <taxon>Alveolata</taxon>
        <taxon>Apicomplexa</taxon>
        <taxon>Conoidasida</taxon>
        <taxon>Coccidia</taxon>
        <taxon>Eucoccidiorida</taxon>
        <taxon>Eimeriorina</taxon>
        <taxon>Sarcocystidae</taxon>
        <taxon>Toxoplasma</taxon>
    </lineage>
</organism>
<gene>
    <name evidence="1" type="ORF">BN1205_015810</name>
</gene>
<protein>
    <submittedName>
        <fullName evidence="1">Uncharacterized protein</fullName>
    </submittedName>
</protein>
<dbReference type="AlphaFoldDB" id="A0A0F7V421"/>
<accession>A0A0F7V421</accession>
<reference evidence="1" key="1">
    <citation type="journal article" date="2015" name="PLoS ONE">
        <title>Comprehensive Evaluation of Toxoplasma gondii VEG and Neospora caninum LIV Genomes with Tachyzoite Stage Transcriptome and Proteome Defines Novel Transcript Features.</title>
        <authorList>
            <person name="Ramaprasad A."/>
            <person name="Mourier T."/>
            <person name="Naeem R."/>
            <person name="Malas T.B."/>
            <person name="Moussa E."/>
            <person name="Panigrahi A."/>
            <person name="Vermont S.J."/>
            <person name="Otto T.D."/>
            <person name="Wastling J."/>
            <person name="Pain A."/>
        </authorList>
    </citation>
    <scope>NUCLEOTIDE SEQUENCE</scope>
    <source>
        <strain evidence="1">VEG</strain>
    </source>
</reference>
<name>A0A0F7V421_TOXGV</name>
<proteinExistence type="predicted"/>
<sequence length="132" mass="15334">MWQISHRYRWSFSEVFHSPEPVSYLASSSRSLLSVWARKGCVATLQVEQLPKTTVCRIWQLWRILLVTLRCVVVTKTVSYGIRRFMGKCYCHLMLGQSKPQLLFRGIYKKGKHGVRASGMRGKEVKPCTIWV</sequence>
<dbReference type="EMBL" id="LN714498">
    <property type="protein sequence ID" value="CEL75459.1"/>
    <property type="molecule type" value="Genomic_DNA"/>
</dbReference>
<evidence type="ECO:0000313" key="1">
    <source>
        <dbReference type="EMBL" id="CEL75459.1"/>
    </source>
</evidence>